<dbReference type="PROSITE" id="PS00018">
    <property type="entry name" value="EF_HAND_1"/>
    <property type="match status" value="1"/>
</dbReference>
<name>A0ABM9IB57_9BACT</name>
<dbReference type="InterPro" id="IPR001258">
    <property type="entry name" value="NHL_repeat"/>
</dbReference>
<evidence type="ECO:0000313" key="4">
    <source>
        <dbReference type="EMBL" id="CAI9084871.1"/>
    </source>
</evidence>
<dbReference type="SUPFAM" id="SSF49344">
    <property type="entry name" value="CBD9-like"/>
    <property type="match status" value="2"/>
</dbReference>
<evidence type="ECO:0000259" key="3">
    <source>
        <dbReference type="Pfam" id="PF13860"/>
    </source>
</evidence>
<protein>
    <recommendedName>
        <fullName evidence="3">FlgD/Vpr Ig-like domain-containing protein</fullName>
    </recommendedName>
</protein>
<proteinExistence type="predicted"/>
<dbReference type="Proteomes" id="UP001161497">
    <property type="component" value="Chromosome"/>
</dbReference>
<dbReference type="RefSeq" id="WP_009059828.1">
    <property type="nucleotide sequence ID" value="NZ_JAHXRZ010000026.1"/>
</dbReference>
<feature type="repeat" description="NHL" evidence="2">
    <location>
        <begin position="582"/>
        <end position="614"/>
    </location>
</feature>
<organism evidence="4 5">
    <name type="scientific">Candidatus Methylacidiphilum fumarolicum</name>
    <dbReference type="NCBI Taxonomy" id="591154"/>
    <lineage>
        <taxon>Bacteria</taxon>
        <taxon>Pseudomonadati</taxon>
        <taxon>Verrucomicrobiota</taxon>
        <taxon>Methylacidiphilae</taxon>
        <taxon>Methylacidiphilales</taxon>
        <taxon>Methylacidiphilaceae</taxon>
        <taxon>Methylacidiphilum (ex Ratnadevi et al. 2023)</taxon>
    </lineage>
</organism>
<sequence length="1361" mass="153071">MYSSMIMVLNLYFWFIVAFLLFIPCSLFSQQTDNHVLISVPAQQTIQIDGDLKEWDLSGKILCCYDLSTLKGTYSVEVASMYDQNYLYFLFCFQDPTPMENWIDPLFDPQGGWKGDAVQLRLKNESTIVHITSWYYTPKQLPWVSLHFGMWDEASQSADVNDGRKMGIQVAFKKNKDAKGYCQEMAIPWKVLGISSLNDVSFEKLNLLCGLEFFWGSQKSKNWPEHRYADLVNPEYPRRSFFWTNPLAWGKIVFSKEGHLSRINQGNEKNEGKDVQQFYTYGNIQITYNLPSDGNVSLVIEDNKGNRIRNLISDVPRKAGRNVDWWDGKDEAGIKVPSGEYYLRGIFHKPFKLRYEFAFGNPGDPPWLTPDGRGGWLSNHENPLSITSDKNNIFVSAAMAEGACTVMALDLNGHKKWGNGGMVGGMLTRLGPYLYMVVGGSIPPYDIPPGEIRLVRFNAENGEPVLFKDNNPYKIIYHFDPSKPPPPKTPEGEAIENGALDASWCQRQVMGVASSGNRIYCSLFFENKILIVDEEGNLINTLSINKPTGIVTAPNGQLYAISGRGVVKIDQEGNITPFISTELEAPIGIAVDQKGQIYISDWGRAMNVKVFSKEGVFLREIGKKGGRPLIGSYDPRGMFLPFGICIDKENRLWVVEWDRSPRRISVWASNGDFLTEYCGSTYYAAMGCNINPSNPSEAIVMANKVDLDWQKGLWRVNSTLWRSTKTNALFGLGAEMYHQFFSLGNRKLIVSGFKNSLCISELNEDGSARPLSAMGTLTYFLTENYQLPQLISNKLFSEPLQLEWAKRKYPVIFNGSGWEAVQLGNFYGRPGLWIPLQIESLQRGFPLHNSFLWIDQNGDGLVQENELDIFSEEEVGGPPFKGAWWAPVIGPDLSTFWINQTREFVAVWKLPCKGFNSVGAPVYSLKDAKRIFALSNPLPVEDDPQGWCDLKGNILINHNPLEMFTQEGKLLWRYPNPWSGVHGSSSAPRANPGILVGPLYVIGSANLENVGEIFCLSGNLGERYFFTTDGLYIGSIFKDARGGPDVLPQHQVRGMEITMNSAGGESFGGQFFRNPIDNQFYIIGPVSDARECSVIAKIEGLETVQRLPQQAIRVSSNEKKIGLSGDNNDLRPFLIIRPLYHSGDGIPRADLFQWNFKEAVAQWGFDAFHKASASLTFDQQYLYVGFKDVSDDTPMINNGKNPFQLFKTGDAVVFECGTKMRSISEPVREGDFRLLISIYKGKPIGILYQYRVAGTKNPFLFSSPIGTTHVDKVSILENCNINLQKETDKYSFYAAIPLKELGFYFIPGKTYYGDFGIIYSDKNGTTDALRMFWSNKNTGMINDLSIESAIDPKEWGKLIIK</sequence>
<dbReference type="PROSITE" id="PS51125">
    <property type="entry name" value="NHL"/>
    <property type="match status" value="1"/>
</dbReference>
<dbReference type="PANTHER" id="PTHR24104">
    <property type="entry name" value="E3 UBIQUITIN-PROTEIN LIGASE NHLRC1-RELATED"/>
    <property type="match status" value="1"/>
</dbReference>
<gene>
    <name evidence="4" type="ORF">MFUM_0481</name>
</gene>
<dbReference type="CDD" id="cd05819">
    <property type="entry name" value="NHL"/>
    <property type="match status" value="1"/>
</dbReference>
<dbReference type="EMBL" id="OX458932">
    <property type="protein sequence ID" value="CAI9084871.1"/>
    <property type="molecule type" value="Genomic_DNA"/>
</dbReference>
<dbReference type="PANTHER" id="PTHR24104:SF25">
    <property type="entry name" value="PROTEIN LIN-41"/>
    <property type="match status" value="1"/>
</dbReference>
<dbReference type="Gene3D" id="2.60.40.4070">
    <property type="match status" value="1"/>
</dbReference>
<accession>A0ABM9IB57</accession>
<reference evidence="4" key="1">
    <citation type="submission" date="2023-03" db="EMBL/GenBank/DDBJ databases">
        <authorList>
            <person name="Cremers G."/>
            <person name="Picone N."/>
        </authorList>
    </citation>
    <scope>NUCLEOTIDE SEQUENCE</scope>
    <source>
        <strain evidence="4">Sample_alias</strain>
    </source>
</reference>
<dbReference type="SUPFAM" id="SSF63825">
    <property type="entry name" value="YWTD domain"/>
    <property type="match status" value="1"/>
</dbReference>
<dbReference type="InterPro" id="IPR025965">
    <property type="entry name" value="FlgD/Vpr_Ig-like"/>
</dbReference>
<dbReference type="Gene3D" id="2.120.10.30">
    <property type="entry name" value="TolB, C-terminal domain"/>
    <property type="match status" value="1"/>
</dbReference>
<feature type="domain" description="FlgD/Vpr Ig-like" evidence="3">
    <location>
        <begin position="283"/>
        <end position="343"/>
    </location>
</feature>
<keyword evidence="1" id="KW-0677">Repeat</keyword>
<evidence type="ECO:0000256" key="1">
    <source>
        <dbReference type="ARBA" id="ARBA00022737"/>
    </source>
</evidence>
<dbReference type="InterPro" id="IPR050952">
    <property type="entry name" value="TRIM-NHL_E3_ligases"/>
</dbReference>
<evidence type="ECO:0000313" key="5">
    <source>
        <dbReference type="Proteomes" id="UP001161497"/>
    </source>
</evidence>
<dbReference type="InterPro" id="IPR018247">
    <property type="entry name" value="EF_Hand_1_Ca_BS"/>
</dbReference>
<dbReference type="InterPro" id="IPR011042">
    <property type="entry name" value="6-blade_b-propeller_TolB-like"/>
</dbReference>
<keyword evidence="5" id="KW-1185">Reference proteome</keyword>
<evidence type="ECO:0000256" key="2">
    <source>
        <dbReference type="PROSITE-ProRule" id="PRU00504"/>
    </source>
</evidence>
<dbReference type="Pfam" id="PF13860">
    <property type="entry name" value="FlgD_ig"/>
    <property type="match status" value="1"/>
</dbReference>
<dbReference type="Gene3D" id="2.60.40.1190">
    <property type="match status" value="2"/>
</dbReference>